<dbReference type="AlphaFoldDB" id="A0AAE2CS10"/>
<feature type="domain" description="TF-B3" evidence="7">
    <location>
        <begin position="166"/>
        <end position="273"/>
    </location>
</feature>
<organism evidence="8 9">
    <name type="scientific">Sesamum alatum</name>
    <dbReference type="NCBI Taxonomy" id="300844"/>
    <lineage>
        <taxon>Eukaryota</taxon>
        <taxon>Viridiplantae</taxon>
        <taxon>Streptophyta</taxon>
        <taxon>Embryophyta</taxon>
        <taxon>Tracheophyta</taxon>
        <taxon>Spermatophyta</taxon>
        <taxon>Magnoliopsida</taxon>
        <taxon>eudicotyledons</taxon>
        <taxon>Gunneridae</taxon>
        <taxon>Pentapetalae</taxon>
        <taxon>asterids</taxon>
        <taxon>lamiids</taxon>
        <taxon>Lamiales</taxon>
        <taxon>Pedaliaceae</taxon>
        <taxon>Sesamum</taxon>
    </lineage>
</organism>
<dbReference type="PANTHER" id="PTHR34269:SF11">
    <property type="entry name" value="B3 DOMAIN PROTEIN"/>
    <property type="match status" value="1"/>
</dbReference>
<gene>
    <name evidence="8" type="ORF">Salat_0993900</name>
</gene>
<feature type="compositionally biased region" description="Basic residues" evidence="6">
    <location>
        <begin position="129"/>
        <end position="152"/>
    </location>
</feature>
<dbReference type="GO" id="GO:0005634">
    <property type="term" value="C:nucleus"/>
    <property type="evidence" value="ECO:0007669"/>
    <property type="project" value="UniProtKB-SubCell"/>
</dbReference>
<accession>A0AAE2CS10</accession>
<keyword evidence="4" id="KW-0804">Transcription</keyword>
<evidence type="ECO:0000313" key="8">
    <source>
        <dbReference type="EMBL" id="KAK4432318.1"/>
    </source>
</evidence>
<dbReference type="SUPFAM" id="SSF101936">
    <property type="entry name" value="DNA-binding pseudobarrel domain"/>
    <property type="match status" value="1"/>
</dbReference>
<dbReference type="EMBL" id="JACGWO010000003">
    <property type="protein sequence ID" value="KAK4432318.1"/>
    <property type="molecule type" value="Genomic_DNA"/>
</dbReference>
<dbReference type="CDD" id="cd10017">
    <property type="entry name" value="B3_DNA"/>
    <property type="match status" value="1"/>
</dbReference>
<keyword evidence="3" id="KW-0238">DNA-binding</keyword>
<evidence type="ECO:0000256" key="5">
    <source>
        <dbReference type="ARBA" id="ARBA00023242"/>
    </source>
</evidence>
<dbReference type="InterPro" id="IPR015300">
    <property type="entry name" value="DNA-bd_pseudobarrel_sf"/>
</dbReference>
<dbReference type="SMART" id="SM01019">
    <property type="entry name" value="B3"/>
    <property type="match status" value="1"/>
</dbReference>
<feature type="region of interest" description="Disordered" evidence="6">
    <location>
        <begin position="98"/>
        <end position="156"/>
    </location>
</feature>
<evidence type="ECO:0000256" key="1">
    <source>
        <dbReference type="ARBA" id="ARBA00004123"/>
    </source>
</evidence>
<feature type="compositionally biased region" description="Basic and acidic residues" evidence="6">
    <location>
        <begin position="98"/>
        <end position="124"/>
    </location>
</feature>
<reference evidence="8" key="1">
    <citation type="submission" date="2020-06" db="EMBL/GenBank/DDBJ databases">
        <authorList>
            <person name="Li T."/>
            <person name="Hu X."/>
            <person name="Zhang T."/>
            <person name="Song X."/>
            <person name="Zhang H."/>
            <person name="Dai N."/>
            <person name="Sheng W."/>
            <person name="Hou X."/>
            <person name="Wei L."/>
        </authorList>
    </citation>
    <scope>NUCLEOTIDE SEQUENCE</scope>
    <source>
        <strain evidence="8">3651</strain>
        <tissue evidence="8">Leaf</tissue>
    </source>
</reference>
<dbReference type="Gene3D" id="2.40.330.10">
    <property type="entry name" value="DNA-binding pseudobarrel domain"/>
    <property type="match status" value="1"/>
</dbReference>
<evidence type="ECO:0000256" key="3">
    <source>
        <dbReference type="ARBA" id="ARBA00023125"/>
    </source>
</evidence>
<keyword evidence="9" id="KW-1185">Reference proteome</keyword>
<evidence type="ECO:0000259" key="7">
    <source>
        <dbReference type="SMART" id="SM01019"/>
    </source>
</evidence>
<dbReference type="InterPro" id="IPR051442">
    <property type="entry name" value="B3_domain"/>
</dbReference>
<sequence length="273" mass="30586">MASTSSENQNCPAFLRLSLSTNAEPETKAFTLLGKVITVKVTSIDVNKSESNLVPAGDHGTRASHQVYSTDSAIKSDGSNNLNGVSISSYPSVLKISDAEETSKPTSDRETSVKKTKNSRENQKNRALNIKRKSTKPVKNNSRAKKPRQSNVHRRDMTVSPTAWPYQKELTGSDVNGSCRCLLSKEFVRNHVIPFMNENQARDCQTKEGTKVNVRDEDEGTDHQLMLKVWSTNSFVLTKWRGEFVRRRNLKANDVVGLRWDGSSFHFKLLKKA</sequence>
<proteinExistence type="predicted"/>
<reference evidence="8" key="2">
    <citation type="journal article" date="2024" name="Plant">
        <title>Genomic evolution and insights into agronomic trait innovations of Sesamum species.</title>
        <authorList>
            <person name="Miao H."/>
            <person name="Wang L."/>
            <person name="Qu L."/>
            <person name="Liu H."/>
            <person name="Sun Y."/>
            <person name="Le M."/>
            <person name="Wang Q."/>
            <person name="Wei S."/>
            <person name="Zheng Y."/>
            <person name="Lin W."/>
            <person name="Duan Y."/>
            <person name="Cao H."/>
            <person name="Xiong S."/>
            <person name="Wang X."/>
            <person name="Wei L."/>
            <person name="Li C."/>
            <person name="Ma Q."/>
            <person name="Ju M."/>
            <person name="Zhao R."/>
            <person name="Li G."/>
            <person name="Mu C."/>
            <person name="Tian Q."/>
            <person name="Mei H."/>
            <person name="Zhang T."/>
            <person name="Gao T."/>
            <person name="Zhang H."/>
        </authorList>
    </citation>
    <scope>NUCLEOTIDE SEQUENCE</scope>
    <source>
        <strain evidence="8">3651</strain>
    </source>
</reference>
<dbReference type="PANTHER" id="PTHR34269">
    <property type="entry name" value="TRANSCRIPTION FACTOR B3-DOMAIN FAMILY-RELATED"/>
    <property type="match status" value="1"/>
</dbReference>
<comment type="caution">
    <text evidence="8">The sequence shown here is derived from an EMBL/GenBank/DDBJ whole genome shotgun (WGS) entry which is preliminary data.</text>
</comment>
<evidence type="ECO:0000256" key="6">
    <source>
        <dbReference type="SAM" id="MobiDB-lite"/>
    </source>
</evidence>
<evidence type="ECO:0000313" key="9">
    <source>
        <dbReference type="Proteomes" id="UP001293254"/>
    </source>
</evidence>
<comment type="subcellular location">
    <subcellularLocation>
        <location evidence="1">Nucleus</location>
    </subcellularLocation>
</comment>
<keyword evidence="5" id="KW-0539">Nucleus</keyword>
<evidence type="ECO:0000256" key="2">
    <source>
        <dbReference type="ARBA" id="ARBA00023015"/>
    </source>
</evidence>
<dbReference type="GO" id="GO:0003677">
    <property type="term" value="F:DNA binding"/>
    <property type="evidence" value="ECO:0007669"/>
    <property type="project" value="UniProtKB-KW"/>
</dbReference>
<dbReference type="InterPro" id="IPR003340">
    <property type="entry name" value="B3_DNA-bd"/>
</dbReference>
<evidence type="ECO:0000256" key="4">
    <source>
        <dbReference type="ARBA" id="ARBA00023163"/>
    </source>
</evidence>
<name>A0AAE2CS10_9LAMI</name>
<keyword evidence="2" id="KW-0805">Transcription regulation</keyword>
<dbReference type="Proteomes" id="UP001293254">
    <property type="component" value="Unassembled WGS sequence"/>
</dbReference>
<protein>
    <recommendedName>
        <fullName evidence="7">TF-B3 domain-containing protein</fullName>
    </recommendedName>
</protein>